<reference evidence="1 2" key="1">
    <citation type="submission" date="2024-10" db="EMBL/GenBank/DDBJ databases">
        <title>The Natural Products Discovery Center: Release of the First 8490 Sequenced Strains for Exploring Actinobacteria Biosynthetic Diversity.</title>
        <authorList>
            <person name="Kalkreuter E."/>
            <person name="Kautsar S.A."/>
            <person name="Yang D."/>
            <person name="Bader C.D."/>
            <person name="Teijaro C.N."/>
            <person name="Fluegel L."/>
            <person name="Davis C.M."/>
            <person name="Simpson J.R."/>
            <person name="Lauterbach L."/>
            <person name="Steele A.D."/>
            <person name="Gui C."/>
            <person name="Meng S."/>
            <person name="Li G."/>
            <person name="Viehrig K."/>
            <person name="Ye F."/>
            <person name="Su P."/>
            <person name="Kiefer A.F."/>
            <person name="Nichols A."/>
            <person name="Cepeda A.J."/>
            <person name="Yan W."/>
            <person name="Fan B."/>
            <person name="Jiang Y."/>
            <person name="Adhikari A."/>
            <person name="Zheng C.-J."/>
            <person name="Schuster L."/>
            <person name="Cowan T.M."/>
            <person name="Smanski M.J."/>
            <person name="Chevrette M.G."/>
            <person name="De Carvalho L.P.S."/>
            <person name="Shen B."/>
        </authorList>
    </citation>
    <scope>NUCLEOTIDE SEQUENCE [LARGE SCALE GENOMIC DNA]</scope>
    <source>
        <strain evidence="1 2">NPDC050545</strain>
    </source>
</reference>
<proteinExistence type="predicted"/>
<dbReference type="Proteomes" id="UP001612741">
    <property type="component" value="Unassembled WGS sequence"/>
</dbReference>
<name>A0ABW7Z3I6_9ACTN</name>
<gene>
    <name evidence="1" type="ORF">ACIBG2_35590</name>
</gene>
<organism evidence="1 2">
    <name type="scientific">Nonomuraea typhae</name>
    <dbReference type="NCBI Taxonomy" id="2603600"/>
    <lineage>
        <taxon>Bacteria</taxon>
        <taxon>Bacillati</taxon>
        <taxon>Actinomycetota</taxon>
        <taxon>Actinomycetes</taxon>
        <taxon>Streptosporangiales</taxon>
        <taxon>Streptosporangiaceae</taxon>
        <taxon>Nonomuraea</taxon>
    </lineage>
</organism>
<accession>A0ABW7Z3I6</accession>
<dbReference type="RefSeq" id="WP_397088251.1">
    <property type="nucleotide sequence ID" value="NZ_JBITGY010000010.1"/>
</dbReference>
<keyword evidence="2" id="KW-1185">Reference proteome</keyword>
<sequence>MRIPPASTPVACDMSTALDTPGQRLDEYRDLFARTLVAKEETGYGVLFRLRAAPGVEDQVRDLAARELLCCPFFAFEVTVRGDEIHWAAAVSDSDAARAALRDFYDLAAS</sequence>
<evidence type="ECO:0000313" key="1">
    <source>
        <dbReference type="EMBL" id="MFI6502748.1"/>
    </source>
</evidence>
<protein>
    <submittedName>
        <fullName evidence="1">Uncharacterized protein</fullName>
    </submittedName>
</protein>
<comment type="caution">
    <text evidence="1">The sequence shown here is derived from an EMBL/GenBank/DDBJ whole genome shotgun (WGS) entry which is preliminary data.</text>
</comment>
<evidence type="ECO:0000313" key="2">
    <source>
        <dbReference type="Proteomes" id="UP001612741"/>
    </source>
</evidence>
<dbReference type="EMBL" id="JBITGY010000010">
    <property type="protein sequence ID" value="MFI6502748.1"/>
    <property type="molecule type" value="Genomic_DNA"/>
</dbReference>